<name>A0A444JHI0_9BACT</name>
<accession>A0A444JHI0</accession>
<evidence type="ECO:0000313" key="2">
    <source>
        <dbReference type="EMBL" id="RWX52522.1"/>
    </source>
</evidence>
<protein>
    <submittedName>
        <fullName evidence="2">Uncharacterized protein</fullName>
    </submittedName>
</protein>
<reference evidence="2 3" key="1">
    <citation type="submission" date="2017-01" db="EMBL/GenBank/DDBJ databases">
        <title>The cable genome- insights into the physiology and evolution of filamentous bacteria capable of sulfide oxidation via long distance electron transfer.</title>
        <authorList>
            <person name="Schreiber L."/>
            <person name="Bjerg J.T."/>
            <person name="Boggild A."/>
            <person name="Van De Vossenberg J."/>
            <person name="Meysman F."/>
            <person name="Nielsen L.P."/>
            <person name="Schramm A."/>
            <person name="Kjeldsen K.U."/>
        </authorList>
    </citation>
    <scope>NUCLEOTIDE SEQUENCE [LARGE SCALE GENOMIC DNA]</scope>
    <source>
        <strain evidence="2">A5</strain>
    </source>
</reference>
<feature type="region of interest" description="Disordered" evidence="1">
    <location>
        <begin position="56"/>
        <end position="75"/>
    </location>
</feature>
<gene>
    <name evidence="2" type="ORF">VU01_100312</name>
</gene>
<dbReference type="Proteomes" id="UP000288892">
    <property type="component" value="Unassembled WGS sequence"/>
</dbReference>
<comment type="caution">
    <text evidence="2">The sequence shown here is derived from an EMBL/GenBank/DDBJ whole genome shotgun (WGS) entry which is preliminary data.</text>
</comment>
<dbReference type="AlphaFoldDB" id="A0A444JHI0"/>
<proteinExistence type="predicted"/>
<feature type="compositionally biased region" description="Basic and acidic residues" evidence="1">
    <location>
        <begin position="59"/>
        <end position="75"/>
    </location>
</feature>
<evidence type="ECO:0000256" key="1">
    <source>
        <dbReference type="SAM" id="MobiDB-lite"/>
    </source>
</evidence>
<sequence>MRSHPPLKRWAISIAPPGRGYSENSVPEGLPKIARCFNAGQESVLLYYSFSYPAASGKLSHETKFKERGRNNGNR</sequence>
<organism evidence="2 3">
    <name type="scientific">Candidatus Electrothrix marina</name>
    <dbReference type="NCBI Taxonomy" id="1859130"/>
    <lineage>
        <taxon>Bacteria</taxon>
        <taxon>Pseudomonadati</taxon>
        <taxon>Thermodesulfobacteriota</taxon>
        <taxon>Desulfobulbia</taxon>
        <taxon>Desulfobulbales</taxon>
        <taxon>Desulfobulbaceae</taxon>
        <taxon>Candidatus Electrothrix</taxon>
    </lineage>
</organism>
<keyword evidence="3" id="KW-1185">Reference proteome</keyword>
<evidence type="ECO:0000313" key="3">
    <source>
        <dbReference type="Proteomes" id="UP000288892"/>
    </source>
</evidence>
<dbReference type="EMBL" id="MTKS01000003">
    <property type="protein sequence ID" value="RWX52522.1"/>
    <property type="molecule type" value="Genomic_DNA"/>
</dbReference>